<proteinExistence type="predicted"/>
<dbReference type="Pfam" id="PF13456">
    <property type="entry name" value="RVT_3"/>
    <property type="match status" value="1"/>
</dbReference>
<evidence type="ECO:0000313" key="2">
    <source>
        <dbReference type="EMBL" id="KAG2267489.1"/>
    </source>
</evidence>
<gene>
    <name evidence="2" type="ORF">Bca52824_062044</name>
</gene>
<dbReference type="EMBL" id="JAAMPC010000013">
    <property type="protein sequence ID" value="KAG2267489.1"/>
    <property type="molecule type" value="Genomic_DNA"/>
</dbReference>
<dbReference type="Proteomes" id="UP000886595">
    <property type="component" value="Unassembled WGS sequence"/>
</dbReference>
<comment type="caution">
    <text evidence="2">The sequence shown here is derived from an EMBL/GenBank/DDBJ whole genome shotgun (WGS) entry which is preliminary data.</text>
</comment>
<dbReference type="Gene3D" id="3.30.420.10">
    <property type="entry name" value="Ribonuclease H-like superfamily/Ribonuclease H"/>
    <property type="match status" value="1"/>
</dbReference>
<dbReference type="PANTHER" id="PTHR47074:SF48">
    <property type="entry name" value="POLYNUCLEOTIDYL TRANSFERASE, RIBONUCLEASE H-LIKE SUPERFAMILY PROTEIN"/>
    <property type="match status" value="1"/>
</dbReference>
<evidence type="ECO:0000259" key="1">
    <source>
        <dbReference type="Pfam" id="PF13456"/>
    </source>
</evidence>
<dbReference type="GO" id="GO:0003676">
    <property type="term" value="F:nucleic acid binding"/>
    <property type="evidence" value="ECO:0007669"/>
    <property type="project" value="InterPro"/>
</dbReference>
<keyword evidence="3" id="KW-1185">Reference proteome</keyword>
<reference evidence="2 3" key="1">
    <citation type="submission" date="2020-02" db="EMBL/GenBank/DDBJ databases">
        <authorList>
            <person name="Ma Q."/>
            <person name="Huang Y."/>
            <person name="Song X."/>
            <person name="Pei D."/>
        </authorList>
    </citation>
    <scope>NUCLEOTIDE SEQUENCE [LARGE SCALE GENOMIC DNA]</scope>
    <source>
        <strain evidence="2">Sxm20200214</strain>
        <tissue evidence="2">Leaf</tissue>
    </source>
</reference>
<dbReference type="InterPro" id="IPR036397">
    <property type="entry name" value="RNaseH_sf"/>
</dbReference>
<dbReference type="InterPro" id="IPR002156">
    <property type="entry name" value="RNaseH_domain"/>
</dbReference>
<protein>
    <recommendedName>
        <fullName evidence="1">RNase H type-1 domain-containing protein</fullName>
    </recommendedName>
</protein>
<sequence length="295" mass="34044">MDPVCQACGFQGESINHIIFRCSIARQVWALADVPYSESGFDEVSHFSNFHSLLLLIKNSSVPEGVRNSIPWIVWYLWKYRNGIIFEGKQARTIDLVAKIREEAEFWLMAQKNEEQGVKEEQEAVTGVKKSWSAPPNGWLKCNLGVYQNKEQKNCGVAWVLRNDRGKVMLHSRRALSNTNSKEEASYQGLLWAIESMHSHHLNRVIFALDDDLFMKVILRPKAWPNYRCQQLQLMERLGKIEWWRVIKEDRETNRGAFVIAQSVIRSGLSQSYVATGAPRWLRGLFENEECVPST</sequence>
<evidence type="ECO:0000313" key="3">
    <source>
        <dbReference type="Proteomes" id="UP000886595"/>
    </source>
</evidence>
<dbReference type="PANTHER" id="PTHR47074">
    <property type="entry name" value="BNAC02G40300D PROTEIN"/>
    <property type="match status" value="1"/>
</dbReference>
<dbReference type="InterPro" id="IPR052929">
    <property type="entry name" value="RNase_H-like_EbsB-rel"/>
</dbReference>
<feature type="domain" description="RNase H type-1" evidence="1">
    <location>
        <begin position="149"/>
        <end position="262"/>
    </location>
</feature>
<organism evidence="2 3">
    <name type="scientific">Brassica carinata</name>
    <name type="common">Ethiopian mustard</name>
    <name type="synonym">Abyssinian cabbage</name>
    <dbReference type="NCBI Taxonomy" id="52824"/>
    <lineage>
        <taxon>Eukaryota</taxon>
        <taxon>Viridiplantae</taxon>
        <taxon>Streptophyta</taxon>
        <taxon>Embryophyta</taxon>
        <taxon>Tracheophyta</taxon>
        <taxon>Spermatophyta</taxon>
        <taxon>Magnoliopsida</taxon>
        <taxon>eudicotyledons</taxon>
        <taxon>Gunneridae</taxon>
        <taxon>Pentapetalae</taxon>
        <taxon>rosids</taxon>
        <taxon>malvids</taxon>
        <taxon>Brassicales</taxon>
        <taxon>Brassicaceae</taxon>
        <taxon>Brassiceae</taxon>
        <taxon>Brassica</taxon>
    </lineage>
</organism>
<dbReference type="AlphaFoldDB" id="A0A8X7QHA9"/>
<dbReference type="GO" id="GO:0004523">
    <property type="term" value="F:RNA-DNA hybrid ribonuclease activity"/>
    <property type="evidence" value="ECO:0007669"/>
    <property type="project" value="InterPro"/>
</dbReference>
<dbReference type="OrthoDB" id="1749408at2759"/>
<name>A0A8X7QHA9_BRACI</name>
<accession>A0A8X7QHA9</accession>